<sequence>MLDTSRRRGTVMLQSYMERCCTAFFRTNYEISMYCFGGYDGGYRNEFHEFSFGKLEVSSLESESVFCFASRVLTSNSHLFRNKYLVFGHSYRAPATTSVSY</sequence>
<comment type="caution">
    <text evidence="1">The sequence shown here is derived from an EMBL/GenBank/DDBJ whole genome shotgun (WGS) entry which is preliminary data.</text>
</comment>
<accession>A0ACC0WSI3</accession>
<organism evidence="1 2">
    <name type="scientific">Peronosclerospora sorghi</name>
    <dbReference type="NCBI Taxonomy" id="230839"/>
    <lineage>
        <taxon>Eukaryota</taxon>
        <taxon>Sar</taxon>
        <taxon>Stramenopiles</taxon>
        <taxon>Oomycota</taxon>
        <taxon>Peronosporomycetes</taxon>
        <taxon>Peronosporales</taxon>
        <taxon>Peronosporaceae</taxon>
        <taxon>Peronosclerospora</taxon>
    </lineage>
</organism>
<evidence type="ECO:0000313" key="2">
    <source>
        <dbReference type="Proteomes" id="UP001163321"/>
    </source>
</evidence>
<evidence type="ECO:0000313" key="1">
    <source>
        <dbReference type="EMBL" id="KAI9921863.1"/>
    </source>
</evidence>
<keyword evidence="2" id="KW-1185">Reference proteome</keyword>
<reference evidence="1 2" key="1">
    <citation type="journal article" date="2022" name="bioRxiv">
        <title>The genome of the oomycete Peronosclerospora sorghi, a cosmopolitan pathogen of maize and sorghum, is inflated with dispersed pseudogenes.</title>
        <authorList>
            <person name="Fletcher K."/>
            <person name="Martin F."/>
            <person name="Isakeit T."/>
            <person name="Cavanaugh K."/>
            <person name="Magill C."/>
            <person name="Michelmore R."/>
        </authorList>
    </citation>
    <scope>NUCLEOTIDE SEQUENCE [LARGE SCALE GENOMIC DNA]</scope>
    <source>
        <strain evidence="1">P6</strain>
    </source>
</reference>
<name>A0ACC0WSI3_9STRA</name>
<protein>
    <submittedName>
        <fullName evidence="1">Uncharacterized protein</fullName>
    </submittedName>
</protein>
<gene>
    <name evidence="1" type="ORF">PsorP6_001600</name>
</gene>
<dbReference type="EMBL" id="CM047580">
    <property type="protein sequence ID" value="KAI9921863.1"/>
    <property type="molecule type" value="Genomic_DNA"/>
</dbReference>
<dbReference type="Proteomes" id="UP001163321">
    <property type="component" value="Chromosome 1"/>
</dbReference>
<proteinExistence type="predicted"/>